<evidence type="ECO:0000313" key="2">
    <source>
        <dbReference type="Proteomes" id="UP000027120"/>
    </source>
</evidence>
<gene>
    <name evidence="1" type="ORF">CISIN_1g035378mg</name>
</gene>
<organism evidence="1 2">
    <name type="scientific">Citrus sinensis</name>
    <name type="common">Sweet orange</name>
    <name type="synonym">Citrus aurantium var. sinensis</name>
    <dbReference type="NCBI Taxonomy" id="2711"/>
    <lineage>
        <taxon>Eukaryota</taxon>
        <taxon>Viridiplantae</taxon>
        <taxon>Streptophyta</taxon>
        <taxon>Embryophyta</taxon>
        <taxon>Tracheophyta</taxon>
        <taxon>Spermatophyta</taxon>
        <taxon>Magnoliopsida</taxon>
        <taxon>eudicotyledons</taxon>
        <taxon>Gunneridae</taxon>
        <taxon>Pentapetalae</taxon>
        <taxon>rosids</taxon>
        <taxon>malvids</taxon>
        <taxon>Sapindales</taxon>
        <taxon>Rutaceae</taxon>
        <taxon>Aurantioideae</taxon>
        <taxon>Citrus</taxon>
    </lineage>
</organism>
<keyword evidence="2" id="KW-1185">Reference proteome</keyword>
<sequence length="66" mass="7395">MNNYDSTVKPTTKCGISHEPNEEDLTFTTRRRYGPCLGSMLSKCDVCLSKQSSSCFIKGRVDKLNC</sequence>
<accession>A0A067D6Z8</accession>
<reference evidence="1 2" key="1">
    <citation type="submission" date="2014-04" db="EMBL/GenBank/DDBJ databases">
        <authorList>
            <consortium name="International Citrus Genome Consortium"/>
            <person name="Gmitter F."/>
            <person name="Chen C."/>
            <person name="Farmerie W."/>
            <person name="Harkins T."/>
            <person name="Desany B."/>
            <person name="Mohiuddin M."/>
            <person name="Kodira C."/>
            <person name="Borodovsky M."/>
            <person name="Lomsadze A."/>
            <person name="Burns P."/>
            <person name="Jenkins J."/>
            <person name="Prochnik S."/>
            <person name="Shu S."/>
            <person name="Chapman J."/>
            <person name="Pitluck S."/>
            <person name="Schmutz J."/>
            <person name="Rokhsar D."/>
        </authorList>
    </citation>
    <scope>NUCLEOTIDE SEQUENCE</scope>
</reference>
<name>A0A067D6Z8_CITSI</name>
<proteinExistence type="predicted"/>
<dbReference type="EMBL" id="KK791125">
    <property type="protein sequence ID" value="KDO37320.1"/>
    <property type="molecule type" value="Genomic_DNA"/>
</dbReference>
<dbReference type="Proteomes" id="UP000027120">
    <property type="component" value="Unassembled WGS sequence"/>
</dbReference>
<protein>
    <submittedName>
        <fullName evidence="1">Uncharacterized protein</fullName>
    </submittedName>
</protein>
<dbReference type="AlphaFoldDB" id="A0A067D6Z8"/>
<evidence type="ECO:0000313" key="1">
    <source>
        <dbReference type="EMBL" id="KDO37320.1"/>
    </source>
</evidence>